<feature type="compositionally biased region" description="Basic and acidic residues" evidence="7">
    <location>
        <begin position="1152"/>
        <end position="1162"/>
    </location>
</feature>
<feature type="domain" description="PELP1 middle" evidence="8">
    <location>
        <begin position="391"/>
        <end position="445"/>
    </location>
</feature>
<keyword evidence="6" id="KW-0539">Nucleus</keyword>
<feature type="region of interest" description="Disordered" evidence="7">
    <location>
        <begin position="638"/>
        <end position="689"/>
    </location>
</feature>
<feature type="compositionally biased region" description="Basic and acidic residues" evidence="7">
    <location>
        <begin position="1196"/>
        <end position="1224"/>
    </location>
</feature>
<sequence>MATAVWLHVSTNMRLTEGLVSVLKEERPEYLPALLANYREHGVVSSQNSTAVGGLIGLSNGRLGSSKTRFEGLCLLAVLVKDSSSDVFQQHCLSWLRSLQQVIQSQAPLPSVQLAVAILQDLLQYSSQLPELAREVGLNSVLGILTSLLSLKLECHLVAMEGMKACMTFYPRACGSLRDKLGAYFLSKMDSDNPRMQEVACECYGRLPCLGGVLERGGGSRRAEAWANQMHCLLASAHGLLGQLYLGAESEGALQYEGPGVELPLPSLDETDPLLQIQLRHRYRAVSLAIRHTLSADPVSPVCVPVQSLINLVCRALAVSCKNINASGDGSLKLLVLPSIHSDTLELLSALITVAGGRLVQYCGVLTRLLSQTLSAWSPQPESSPGQQRAFSAVRVCLYRMLELWVQVAGASAGVFQGSPTQTELLLMHLLGDITPGAESVKLRTGLSAATELAGHAGKTPPRRGKGMGDGSGPLLQRKGDALANQDTCVSALRALRQIILTNGTLLKEDIHKRLQDLVLPLCVRLQQQQCGSDVGGASGQYGSAPPRRELYRLLLALVLAPSPRWPPPLSCAVSIFSHGQRDHSLSVSSFCAEALTICNSLLHPRVPSIALPLPPLAVKPTPAAPTLASSQNLSLPTLLGGPAPAPPFPPRHPLGMGPTGLLTPLENHLPPPPPVLPAQTGPTPAQAELLMSPPGELPPLGPPEGRRPVFVRYDKEEPEDVEISLESDSDDSVVIVPPGMLILEGQDPASTQPHQPPPGAPVSGLAVGTGSDTGAVNSPLPNELPTTMALPSNSSAVTTFPGQSQTPLVSLVPPLNSAAQLTTPSVGLGDALPGNQLQQMLLQSSPAGQASQLGLMQLQTQMAQSSRQLQQTQQQAQQPIASEEDLTVININSSDEDEDEEEEMDEDDIGEEEDEEEEEPLDDDDEEEEEEEVSDFPDYYDQEEFADYEEEEEDMIEEEEGIIEGEEEDVDELPQLEGESRSVLLGEEEGEALMGPVSESPMGMFSGEDGDERDEPSGELEGQTAVYRKEGVQDEVKQTEEGDVGIIEEKLHKEKLEEEAKEGSASLEFQTGRQPPMTARETSQEAELTQEAEAESRQEVSLQEQGSTEEGEAPAVSETAVLLEEQATESAQEARETEDASGEEAVVELPLVEHGESKEEQTCPEEEAIAARQSKMSGLVESEEVGQEESDNNSDDSRGVKRKREKGEIGEGEQSVEKKKLDEEAMASMLADFVDCPPDEEENVPSPVQS</sequence>
<evidence type="ECO:0000256" key="6">
    <source>
        <dbReference type="ARBA" id="ARBA00023242"/>
    </source>
</evidence>
<dbReference type="Proteomes" id="UP000261540">
    <property type="component" value="Unplaced"/>
</dbReference>
<dbReference type="InterPro" id="IPR012583">
    <property type="entry name" value="RIX1_N"/>
</dbReference>
<feature type="compositionally biased region" description="Acidic residues" evidence="7">
    <location>
        <begin position="895"/>
        <end position="975"/>
    </location>
</feature>
<dbReference type="PANTHER" id="PTHR34105:SF1">
    <property type="entry name" value="PROLINE-, GLUTAMIC ACID- AND LEUCINE-RICH PROTEIN 1"/>
    <property type="match status" value="1"/>
</dbReference>
<feature type="domain" description="PELP1 middle" evidence="8">
    <location>
        <begin position="548"/>
        <end position="610"/>
    </location>
</feature>
<feature type="domain" description="Pre-rRNA-processing protein RIX1 N-terminal" evidence="9">
    <location>
        <begin position="20"/>
        <end position="194"/>
    </location>
</feature>
<feature type="compositionally biased region" description="Low complexity" evidence="7">
    <location>
        <begin position="867"/>
        <end position="879"/>
    </location>
</feature>
<feature type="compositionally biased region" description="Polar residues" evidence="7">
    <location>
        <begin position="790"/>
        <end position="806"/>
    </location>
</feature>
<keyword evidence="11" id="KW-1185">Reference proteome</keyword>
<feature type="region of interest" description="Disordered" evidence="7">
    <location>
        <begin position="746"/>
        <end position="806"/>
    </location>
</feature>
<feature type="region of interest" description="Disordered" evidence="7">
    <location>
        <begin position="867"/>
        <end position="1251"/>
    </location>
</feature>
<accession>A0A3B3R2G0</accession>
<feature type="compositionally biased region" description="Acidic residues" evidence="7">
    <location>
        <begin position="1182"/>
        <end position="1195"/>
    </location>
</feature>
<dbReference type="Ensembl" id="ENSPKIT00000036768.1">
    <property type="protein sequence ID" value="ENSPKIP00000012374.1"/>
    <property type="gene ID" value="ENSPKIG00000000176.1"/>
</dbReference>
<keyword evidence="4" id="KW-0963">Cytoplasm</keyword>
<dbReference type="Pfam" id="PF08167">
    <property type="entry name" value="RIX1"/>
    <property type="match status" value="1"/>
</dbReference>
<comment type="subcellular location">
    <subcellularLocation>
        <location evidence="2">Cytoplasm</location>
    </subcellularLocation>
    <subcellularLocation>
        <location evidence="1">Nucleus</location>
    </subcellularLocation>
</comment>
<proteinExistence type="inferred from homology"/>
<dbReference type="OrthoDB" id="20900at2759"/>
<dbReference type="GO" id="GO:0005737">
    <property type="term" value="C:cytoplasm"/>
    <property type="evidence" value="ECO:0007669"/>
    <property type="project" value="UniProtKB-SubCell"/>
</dbReference>
<feature type="compositionally biased region" description="Basic and acidic residues" evidence="7">
    <location>
        <begin position="1028"/>
        <end position="1041"/>
    </location>
</feature>
<organism evidence="10 11">
    <name type="scientific">Paramormyrops kingsleyae</name>
    <dbReference type="NCBI Taxonomy" id="1676925"/>
    <lineage>
        <taxon>Eukaryota</taxon>
        <taxon>Metazoa</taxon>
        <taxon>Chordata</taxon>
        <taxon>Craniata</taxon>
        <taxon>Vertebrata</taxon>
        <taxon>Euteleostomi</taxon>
        <taxon>Actinopterygii</taxon>
        <taxon>Neopterygii</taxon>
        <taxon>Teleostei</taxon>
        <taxon>Osteoglossocephala</taxon>
        <taxon>Osteoglossomorpha</taxon>
        <taxon>Osteoglossiformes</taxon>
        <taxon>Mormyridae</taxon>
        <taxon>Paramormyrops</taxon>
    </lineage>
</organism>
<dbReference type="STRING" id="1676925.ENSPKIP00000012374"/>
<evidence type="ECO:0000256" key="1">
    <source>
        <dbReference type="ARBA" id="ARBA00004123"/>
    </source>
</evidence>
<dbReference type="AlphaFoldDB" id="A0A3B3R2G0"/>
<feature type="compositionally biased region" description="Basic and acidic residues" evidence="7">
    <location>
        <begin position="1048"/>
        <end position="1063"/>
    </location>
</feature>
<reference evidence="10" key="1">
    <citation type="submission" date="2025-08" db="UniProtKB">
        <authorList>
            <consortium name="Ensembl"/>
        </authorList>
    </citation>
    <scope>IDENTIFICATION</scope>
</reference>
<dbReference type="GO" id="GO:0006364">
    <property type="term" value="P:rRNA processing"/>
    <property type="evidence" value="ECO:0007669"/>
    <property type="project" value="TreeGrafter"/>
</dbReference>
<evidence type="ECO:0000259" key="9">
    <source>
        <dbReference type="Pfam" id="PF08167"/>
    </source>
</evidence>
<evidence type="ECO:0000256" key="3">
    <source>
        <dbReference type="ARBA" id="ARBA00010511"/>
    </source>
</evidence>
<dbReference type="InterPro" id="IPR016024">
    <property type="entry name" value="ARM-type_fold"/>
</dbReference>
<evidence type="ECO:0000256" key="7">
    <source>
        <dbReference type="SAM" id="MobiDB-lite"/>
    </source>
</evidence>
<reference evidence="10" key="2">
    <citation type="submission" date="2025-09" db="UniProtKB">
        <authorList>
            <consortium name="Ensembl"/>
        </authorList>
    </citation>
    <scope>IDENTIFICATION</scope>
</reference>
<evidence type="ECO:0000313" key="11">
    <source>
        <dbReference type="Proteomes" id="UP000261540"/>
    </source>
</evidence>
<evidence type="ECO:0000256" key="5">
    <source>
        <dbReference type="ARBA" id="ARBA00022737"/>
    </source>
</evidence>
<dbReference type="InterPro" id="IPR012980">
    <property type="entry name" value="PELP1_middle"/>
</dbReference>
<dbReference type="Pfam" id="PF08166">
    <property type="entry name" value="PELP1_HEAT"/>
    <property type="match status" value="2"/>
</dbReference>
<evidence type="ECO:0000256" key="4">
    <source>
        <dbReference type="ARBA" id="ARBA00022490"/>
    </source>
</evidence>
<dbReference type="PANTHER" id="PTHR34105">
    <property type="entry name" value="PROLINE-, GLUTAMIC ACID- AND LEUCINE-RICH PROTEIN 1"/>
    <property type="match status" value="1"/>
</dbReference>
<feature type="compositionally biased region" description="Polar residues" evidence="7">
    <location>
        <begin position="771"/>
        <end position="781"/>
    </location>
</feature>
<dbReference type="GO" id="GO:0005634">
    <property type="term" value="C:nucleus"/>
    <property type="evidence" value="ECO:0007669"/>
    <property type="project" value="UniProtKB-SubCell"/>
</dbReference>
<comment type="similarity">
    <text evidence="3">Belongs to the RIX1/PELP1 family.</text>
</comment>
<evidence type="ECO:0000313" key="10">
    <source>
        <dbReference type="Ensembl" id="ENSPKIP00000012374.1"/>
    </source>
</evidence>
<feature type="compositionally biased region" description="Acidic residues" evidence="7">
    <location>
        <begin position="1009"/>
        <end position="1019"/>
    </location>
</feature>
<feature type="compositionally biased region" description="Pro residues" evidence="7">
    <location>
        <begin position="644"/>
        <end position="653"/>
    </location>
</feature>
<evidence type="ECO:0000256" key="2">
    <source>
        <dbReference type="ARBA" id="ARBA00004496"/>
    </source>
</evidence>
<evidence type="ECO:0000259" key="8">
    <source>
        <dbReference type="Pfam" id="PF08166"/>
    </source>
</evidence>
<dbReference type="GeneTree" id="ENSGT00730000111225"/>
<dbReference type="SUPFAM" id="SSF48371">
    <property type="entry name" value="ARM repeat"/>
    <property type="match status" value="1"/>
</dbReference>
<protein>
    <submittedName>
        <fullName evidence="10">Proline, glutamate and leucine rich protein 1</fullName>
    </submittedName>
</protein>
<feature type="compositionally biased region" description="Low complexity" evidence="7">
    <location>
        <begin position="654"/>
        <end position="669"/>
    </location>
</feature>
<name>A0A3B3R2G0_9TELE</name>
<keyword evidence="5" id="KW-0677">Repeat</keyword>
<feature type="region of interest" description="Disordered" evidence="7">
    <location>
        <begin position="452"/>
        <end position="475"/>
    </location>
</feature>